<comment type="similarity">
    <text evidence="4">Belongs to the HAD-like hydrolase superfamily. MasA/MtnC family.</text>
</comment>
<dbReference type="InterPro" id="IPR023214">
    <property type="entry name" value="HAD_sf"/>
</dbReference>
<dbReference type="GO" id="GO:0019509">
    <property type="term" value="P:L-methionine salvage from methylthioadenosine"/>
    <property type="evidence" value="ECO:0007669"/>
    <property type="project" value="UniProtKB-UniRule"/>
</dbReference>
<dbReference type="Gene3D" id="1.10.720.60">
    <property type="match status" value="1"/>
</dbReference>
<keyword evidence="4" id="KW-0479">Metal-binding</keyword>
<dbReference type="HAMAP" id="MF_01681">
    <property type="entry name" value="Salvage_MtnC"/>
    <property type="match status" value="1"/>
</dbReference>
<dbReference type="CDD" id="cd01629">
    <property type="entry name" value="HAD_EP"/>
    <property type="match status" value="1"/>
</dbReference>
<reference evidence="5 6" key="1">
    <citation type="submission" date="2018-08" db="EMBL/GenBank/DDBJ databases">
        <title>Acidipila sp. 4G-K13, an acidobacterium isolated from forest soil.</title>
        <authorList>
            <person name="Gao Z.-H."/>
            <person name="Qiu L.-H."/>
        </authorList>
    </citation>
    <scope>NUCLEOTIDE SEQUENCE [LARGE SCALE GENOMIC DNA]</scope>
    <source>
        <strain evidence="5 6">4G-K13</strain>
    </source>
</reference>
<keyword evidence="6" id="KW-1185">Reference proteome</keyword>
<comment type="pathway">
    <text evidence="4">Amino-acid biosynthesis; L-methionine biosynthesis via salvage pathway; L-methionine from S-methyl-5-thio-alpha-D-ribose 1-phosphate: step 3/6.</text>
</comment>
<comment type="catalytic activity">
    <reaction evidence="4">
        <text>5-methylsulfanyl-2,3-dioxopentyl phosphate + H2O = 1,2-dihydroxy-5-(methylsulfanyl)pent-1-en-3-one + phosphate</text>
        <dbReference type="Rhea" id="RHEA:21700"/>
        <dbReference type="ChEBI" id="CHEBI:15377"/>
        <dbReference type="ChEBI" id="CHEBI:43474"/>
        <dbReference type="ChEBI" id="CHEBI:49252"/>
        <dbReference type="ChEBI" id="CHEBI:58828"/>
        <dbReference type="EC" id="3.1.3.77"/>
    </reaction>
</comment>
<dbReference type="EMBL" id="QVQT01000003">
    <property type="protein sequence ID" value="RFU16727.1"/>
    <property type="molecule type" value="Genomic_DNA"/>
</dbReference>
<gene>
    <name evidence="4 5" type="primary">mtnC</name>
    <name evidence="5" type="ORF">D0Y96_08195</name>
</gene>
<dbReference type="EC" id="3.1.3.77" evidence="4"/>
<dbReference type="Pfam" id="PF00702">
    <property type="entry name" value="Hydrolase"/>
    <property type="match status" value="1"/>
</dbReference>
<dbReference type="SFLD" id="SFLDS00003">
    <property type="entry name" value="Haloacid_Dehalogenase"/>
    <property type="match status" value="1"/>
</dbReference>
<keyword evidence="3 4" id="KW-0486">Methionine biosynthesis</keyword>
<dbReference type="InterPro" id="IPR023943">
    <property type="entry name" value="Enolase-ppase_E1"/>
</dbReference>
<dbReference type="SUPFAM" id="SSF56784">
    <property type="entry name" value="HAD-like"/>
    <property type="match status" value="1"/>
</dbReference>
<comment type="pathway">
    <text evidence="4">Amino-acid biosynthesis; L-methionine biosynthesis via salvage pathway; L-methionine from S-methyl-5-thio-alpha-D-ribose 1-phosphate: step 4/6.</text>
</comment>
<dbReference type="UniPathway" id="UPA00904">
    <property type="reaction ID" value="UER00876"/>
</dbReference>
<dbReference type="SFLD" id="SFLDG01129">
    <property type="entry name" value="C1.5:_HAD__Beta-PGM__Phosphata"/>
    <property type="match status" value="1"/>
</dbReference>
<keyword evidence="2 4" id="KW-0378">Hydrolase</keyword>
<evidence type="ECO:0000313" key="6">
    <source>
        <dbReference type="Proteomes" id="UP000264702"/>
    </source>
</evidence>
<evidence type="ECO:0000256" key="4">
    <source>
        <dbReference type="HAMAP-Rule" id="MF_01681"/>
    </source>
</evidence>
<dbReference type="InterPro" id="IPR036412">
    <property type="entry name" value="HAD-like_sf"/>
</dbReference>
<evidence type="ECO:0000313" key="5">
    <source>
        <dbReference type="EMBL" id="RFU16727.1"/>
    </source>
</evidence>
<dbReference type="NCBIfam" id="TIGR01691">
    <property type="entry name" value="enolase-ppase"/>
    <property type="match status" value="1"/>
</dbReference>
<protein>
    <recommendedName>
        <fullName evidence="4">Enolase-phosphatase E1</fullName>
        <ecNumber evidence="4">3.1.3.77</ecNumber>
    </recommendedName>
    <alternativeName>
        <fullName evidence="4">2,3-diketo-5-methylthio-1-phosphopentane phosphatase</fullName>
    </alternativeName>
</protein>
<dbReference type="AlphaFoldDB" id="A0A372IP58"/>
<dbReference type="GO" id="GO:0000287">
    <property type="term" value="F:magnesium ion binding"/>
    <property type="evidence" value="ECO:0007669"/>
    <property type="project" value="UniProtKB-UniRule"/>
</dbReference>
<comment type="caution">
    <text evidence="5">The sequence shown here is derived from an EMBL/GenBank/DDBJ whole genome shotgun (WGS) entry which is preliminary data.</text>
</comment>
<dbReference type="PANTHER" id="PTHR20371">
    <property type="entry name" value="ENOLASE-PHOSPHATASE E1"/>
    <property type="match status" value="1"/>
</dbReference>
<comment type="subunit">
    <text evidence="4">Monomer.</text>
</comment>
<dbReference type="SFLD" id="SFLDG01133">
    <property type="entry name" value="C1.5.4:_Enolase-phosphatase_Li"/>
    <property type="match status" value="1"/>
</dbReference>
<organism evidence="5 6">
    <name type="scientific">Paracidobacterium acidisoli</name>
    <dbReference type="NCBI Taxonomy" id="2303751"/>
    <lineage>
        <taxon>Bacteria</taxon>
        <taxon>Pseudomonadati</taxon>
        <taxon>Acidobacteriota</taxon>
        <taxon>Terriglobia</taxon>
        <taxon>Terriglobales</taxon>
        <taxon>Acidobacteriaceae</taxon>
        <taxon>Paracidobacterium</taxon>
    </lineage>
</organism>
<dbReference type="GO" id="GO:0043716">
    <property type="term" value="F:2-hydroxy-3-keto-5-methylthiopentenyl-1-phosphate phosphatase activity"/>
    <property type="evidence" value="ECO:0007669"/>
    <property type="project" value="UniProtKB-UniRule"/>
</dbReference>
<dbReference type="Gene3D" id="3.40.50.1000">
    <property type="entry name" value="HAD superfamily/HAD-like"/>
    <property type="match status" value="1"/>
</dbReference>
<dbReference type="GO" id="GO:0043715">
    <property type="term" value="F:2,3-diketo-5-methylthiopentyl-1-phosphate enolase activity"/>
    <property type="evidence" value="ECO:0007669"/>
    <property type="project" value="UniProtKB-UniRule"/>
</dbReference>
<keyword evidence="4" id="KW-0460">Magnesium</keyword>
<comment type="function">
    <text evidence="4">Bifunctional enzyme that catalyzes the enolization of 2,3-diketo-5-methylthiopentyl-1-phosphate (DK-MTP-1-P) into the intermediate 2-hydroxy-3-keto-5-methylthiopentenyl-1-phosphate (HK-MTPenyl-1-P), which is then dephosphorylated to form the acireductone 1,2-dihydroxy-3-keto-5-methylthiopentene (DHK-MTPene).</text>
</comment>
<evidence type="ECO:0000256" key="3">
    <source>
        <dbReference type="ARBA" id="ARBA00023167"/>
    </source>
</evidence>
<comment type="cofactor">
    <cofactor evidence="4">
        <name>Mg(2+)</name>
        <dbReference type="ChEBI" id="CHEBI:18420"/>
    </cofactor>
    <text evidence="4">Binds 1 Mg(2+) ion per subunit.</text>
</comment>
<sequence>MNQAAISVVLLDIEGTTTPVSFVYDVLFPYARARLLSFLSEHVDDPATHNDLDLLRAENVRDLSTFAAVPVVSGALSSVSLQLETAHAYLLWLMNQDRKSPALKSIQCRIWEAGYAAGDLHSIVFPDVPLAFERWREQKRGIAIYSSGSVLAQKLIFRHTQAGDLTPWIEAYFDTAVGPKTQSASYRNIASTLNTSPEQILFLSDAPAELDAASAAGISVCLAVRPGNKAIDASVAHTPVSDFESL</sequence>
<evidence type="ECO:0000256" key="2">
    <source>
        <dbReference type="ARBA" id="ARBA00022801"/>
    </source>
</evidence>
<dbReference type="RefSeq" id="WP_117298896.1">
    <property type="nucleotide sequence ID" value="NZ_QVQT02000003.1"/>
</dbReference>
<dbReference type="SFLD" id="SFLDF00044">
    <property type="entry name" value="enolase-phosphatase"/>
    <property type="match status" value="1"/>
</dbReference>
<dbReference type="PANTHER" id="PTHR20371:SF1">
    <property type="entry name" value="ENOLASE-PHOSPHATASE E1"/>
    <property type="match status" value="1"/>
</dbReference>
<dbReference type="Proteomes" id="UP000264702">
    <property type="component" value="Unassembled WGS sequence"/>
</dbReference>
<evidence type="ECO:0000256" key="1">
    <source>
        <dbReference type="ARBA" id="ARBA00022605"/>
    </source>
</evidence>
<accession>A0A372IP58</accession>
<dbReference type="GO" id="GO:0043874">
    <property type="term" value="F:acireductone synthase activity"/>
    <property type="evidence" value="ECO:0007669"/>
    <property type="project" value="UniProtKB-EC"/>
</dbReference>
<proteinExistence type="inferred from homology"/>
<name>A0A372IP58_9BACT</name>
<dbReference type="OrthoDB" id="9797416at2"/>
<keyword evidence="1 4" id="KW-0028">Amino-acid biosynthesis</keyword>